<feature type="transmembrane region" description="Helical" evidence="1">
    <location>
        <begin position="86"/>
        <end position="110"/>
    </location>
</feature>
<evidence type="ECO:0000313" key="3">
    <source>
        <dbReference type="EMBL" id="KAH1090881.1"/>
    </source>
</evidence>
<feature type="chain" id="PRO_5038646931" evidence="2">
    <location>
        <begin position="26"/>
        <end position="242"/>
    </location>
</feature>
<evidence type="ECO:0000256" key="2">
    <source>
        <dbReference type="SAM" id="SignalP"/>
    </source>
</evidence>
<dbReference type="PANTHER" id="PTHR35107">
    <property type="entry name" value="EXPRESSED PROTEIN"/>
    <property type="match status" value="1"/>
</dbReference>
<keyword evidence="1" id="KW-0472">Membrane</keyword>
<dbReference type="EMBL" id="JAIQCV010000006">
    <property type="protein sequence ID" value="KAH1090881.1"/>
    <property type="molecule type" value="Genomic_DNA"/>
</dbReference>
<keyword evidence="1" id="KW-1133">Transmembrane helix</keyword>
<name>A0A9D4A6W8_9ROSI</name>
<feature type="transmembrane region" description="Helical" evidence="1">
    <location>
        <begin position="142"/>
        <end position="162"/>
    </location>
</feature>
<keyword evidence="2" id="KW-0732">Signal</keyword>
<feature type="signal peptide" evidence="2">
    <location>
        <begin position="1"/>
        <end position="25"/>
    </location>
</feature>
<proteinExistence type="predicted"/>
<organism evidence="3 4">
    <name type="scientific">Gossypium stocksii</name>
    <dbReference type="NCBI Taxonomy" id="47602"/>
    <lineage>
        <taxon>Eukaryota</taxon>
        <taxon>Viridiplantae</taxon>
        <taxon>Streptophyta</taxon>
        <taxon>Embryophyta</taxon>
        <taxon>Tracheophyta</taxon>
        <taxon>Spermatophyta</taxon>
        <taxon>Magnoliopsida</taxon>
        <taxon>eudicotyledons</taxon>
        <taxon>Gunneridae</taxon>
        <taxon>Pentapetalae</taxon>
        <taxon>rosids</taxon>
        <taxon>malvids</taxon>
        <taxon>Malvales</taxon>
        <taxon>Malvaceae</taxon>
        <taxon>Malvoideae</taxon>
        <taxon>Gossypium</taxon>
    </lineage>
</organism>
<reference evidence="3 4" key="1">
    <citation type="journal article" date="2021" name="Plant Biotechnol. J.">
        <title>Multi-omics assisted identification of the key and species-specific regulatory components of drought-tolerant mechanisms in Gossypium stocksii.</title>
        <authorList>
            <person name="Yu D."/>
            <person name="Ke L."/>
            <person name="Zhang D."/>
            <person name="Wu Y."/>
            <person name="Sun Y."/>
            <person name="Mei J."/>
            <person name="Sun J."/>
            <person name="Sun Y."/>
        </authorList>
    </citation>
    <scope>NUCLEOTIDE SEQUENCE [LARGE SCALE GENOMIC DNA]</scope>
    <source>
        <strain evidence="4">cv. E1</strain>
        <tissue evidence="3">Leaf</tissue>
    </source>
</reference>
<evidence type="ECO:0000313" key="4">
    <source>
        <dbReference type="Proteomes" id="UP000828251"/>
    </source>
</evidence>
<keyword evidence="4" id="KW-1185">Reference proteome</keyword>
<accession>A0A9D4A6W8</accession>
<evidence type="ECO:0000256" key="1">
    <source>
        <dbReference type="SAM" id="Phobius"/>
    </source>
</evidence>
<protein>
    <submittedName>
        <fullName evidence="3">Uncharacterized protein</fullName>
    </submittedName>
</protein>
<keyword evidence="1" id="KW-0812">Transmembrane</keyword>
<gene>
    <name evidence="3" type="ORF">J1N35_018138</name>
</gene>
<dbReference type="PANTHER" id="PTHR35107:SF2">
    <property type="entry name" value="EXPRESSED PROTEIN"/>
    <property type="match status" value="1"/>
</dbReference>
<dbReference type="AlphaFoldDB" id="A0A9D4A6W8"/>
<dbReference type="OrthoDB" id="769005at2759"/>
<comment type="caution">
    <text evidence="3">The sequence shown here is derived from an EMBL/GenBank/DDBJ whole genome shotgun (WGS) entry which is preliminary data.</text>
</comment>
<dbReference type="Proteomes" id="UP000828251">
    <property type="component" value="Unassembled WGS sequence"/>
</dbReference>
<sequence>MGSWSQFVVAVTILAVGLFSVSAIARPCKTFFVASYSFSFENPNDPSSSTGFVTLFTKIGQLNVVLPKPKPSDVWSSLRKHSKDILSVVVALLFSVGCSALTAATLYLVWTLFSAWSDYHRAFLEDDESNGELSPKKIGVGFYQMAKIAVTPSIVLAEFIWYKKKVTFSKAFLQAYNVELIITLMLATGQDYEKENLTEGIEVSWGYLYRNKRSTEFFGIEVAVSNCISFYVLQHQYQCPSS</sequence>